<feature type="domain" description="Ig-like" evidence="1">
    <location>
        <begin position="354"/>
        <end position="431"/>
    </location>
</feature>
<evidence type="ECO:0000313" key="3">
    <source>
        <dbReference type="Proteomes" id="UP000252081"/>
    </source>
</evidence>
<feature type="domain" description="Ig-like" evidence="1">
    <location>
        <begin position="433"/>
        <end position="515"/>
    </location>
</feature>
<reference evidence="2 3" key="1">
    <citation type="submission" date="2018-07" db="EMBL/GenBank/DDBJ databases">
        <title>A draft genome of a endophytic bacteria, a new species of Pedobacter.</title>
        <authorList>
            <person name="Zhang Z.D."/>
            <person name="Chen Z.J."/>
        </authorList>
    </citation>
    <scope>NUCLEOTIDE SEQUENCE [LARGE SCALE GENOMIC DNA]</scope>
    <source>
        <strain evidence="2 3">RS10</strain>
    </source>
</reference>
<dbReference type="AlphaFoldDB" id="A0A366LAB7"/>
<evidence type="ECO:0000259" key="1">
    <source>
        <dbReference type="Pfam" id="PF19081"/>
    </source>
</evidence>
<evidence type="ECO:0000313" key="2">
    <source>
        <dbReference type="EMBL" id="RBQ10072.1"/>
    </source>
</evidence>
<dbReference type="EMBL" id="QNQU01000004">
    <property type="protein sequence ID" value="RBQ10072.1"/>
    <property type="molecule type" value="Genomic_DNA"/>
</dbReference>
<dbReference type="InterPro" id="IPR044023">
    <property type="entry name" value="Ig_7"/>
</dbReference>
<protein>
    <recommendedName>
        <fullName evidence="1">Ig-like domain-containing protein</fullName>
    </recommendedName>
</protein>
<dbReference type="Proteomes" id="UP000252081">
    <property type="component" value="Unassembled WGS sequence"/>
</dbReference>
<accession>A0A366LAB7</accession>
<sequence>MGLFLVLPGPLYAQLCTNQSRVYASFQDSQNAASGFGSSVSITNNAKSVDTDPSTASTLSINSLLGSSSVTQYLEFSTDGTHLGKRLIAAGKLVTVKVSIPASALSLAGTIEVGTFTNLNTGTKAATRVAMYSASTVGLLGGAGAIEIPLTPAQAYNGVYVKLSASLSIGVSAEIYGAYLLEDNPLDIECDKGIDVLTGVNGAGLLNGTASISNPYAAIDADPTYTTYATINTGLQAANEAYLTALFAKESQPLDSIKIVYDGGGGLSLLSGFTIQPYLGDATAGGAFNNGNTTVKAIAGTTKFEVSFPVSAVFDRVKISWGGVLAIGTELHIYNVTKVIPKPIPLIDGQQTYAGSVCSGQGTILSIDNLQDCTTYKWYADKTTPTPLFTGSSYNLGILPVGDYVYYVESRRNNCISSISERVKVTLKVNPLPTVSVTNVISCSGSAVNLSVDSPLAGITYNWYDALTGGNLKNTGVTYTTPVLTANTTYYVEAVNQATGCVSANRATLAIQVKPIATVGTTTGTNKICIGSATTLSNVNPGGTWLSTNPLIATVNPVTGEVTGVAAGTTIIRYTIPDGPAVCTNSNDFNLTVAAPPGLTLGPEPEICSGFTSSSLSYTNPVNSPTTYSISWGTAGFSAINNQALPMGNIPFTVPFDAATGTHSGILTIKNADGCSTQINFTIKINPKPAAPHVSLPITSQY</sequence>
<dbReference type="InterPro" id="IPR008964">
    <property type="entry name" value="Invasin/intimin_cell_adhesion"/>
</dbReference>
<proteinExistence type="predicted"/>
<dbReference type="Pfam" id="PF19081">
    <property type="entry name" value="Ig_7"/>
    <property type="match status" value="2"/>
</dbReference>
<comment type="caution">
    <text evidence="2">The sequence shown here is derived from an EMBL/GenBank/DDBJ whole genome shotgun (WGS) entry which is preliminary data.</text>
</comment>
<gene>
    <name evidence="2" type="ORF">DRW42_06460</name>
</gene>
<name>A0A366LAB7_9SPHI</name>
<dbReference type="Gene3D" id="2.60.40.1080">
    <property type="match status" value="1"/>
</dbReference>
<dbReference type="SUPFAM" id="SSF49373">
    <property type="entry name" value="Invasin/intimin cell-adhesion fragments"/>
    <property type="match status" value="1"/>
</dbReference>
<organism evidence="2 3">
    <name type="scientific">Pedobacter miscanthi</name>
    <dbReference type="NCBI Taxonomy" id="2259170"/>
    <lineage>
        <taxon>Bacteria</taxon>
        <taxon>Pseudomonadati</taxon>
        <taxon>Bacteroidota</taxon>
        <taxon>Sphingobacteriia</taxon>
        <taxon>Sphingobacteriales</taxon>
        <taxon>Sphingobacteriaceae</taxon>
        <taxon>Pedobacter</taxon>
    </lineage>
</organism>
<keyword evidence="3" id="KW-1185">Reference proteome</keyword>